<dbReference type="STRING" id="2052828.ATO67_18270"/>
<gene>
    <name evidence="1" type="ORF">ATO67_18270</name>
</gene>
<dbReference type="EMBL" id="LNUW01000004">
    <property type="protein sequence ID" value="KXG87593.1"/>
    <property type="molecule type" value="Genomic_DNA"/>
</dbReference>
<dbReference type="AlphaFoldDB" id="A0A135P845"/>
<accession>A0A135P845</accession>
<keyword evidence="2" id="KW-1185">Reference proteome</keyword>
<proteinExistence type="predicted"/>
<comment type="caution">
    <text evidence="1">The sequence shown here is derived from an EMBL/GenBank/DDBJ whole genome shotgun (WGS) entry which is preliminary data.</text>
</comment>
<evidence type="ECO:0000313" key="1">
    <source>
        <dbReference type="EMBL" id="KXG87593.1"/>
    </source>
</evidence>
<name>A0A135P845_9HYPH</name>
<dbReference type="Proteomes" id="UP000070498">
    <property type="component" value="Unassembled WGS sequence"/>
</dbReference>
<reference evidence="1 2" key="1">
    <citation type="submission" date="2015-11" db="EMBL/GenBank/DDBJ databases">
        <title>Draft genome sequence of Agrobacterium sp. R89-1.</title>
        <authorList>
            <person name="Zahradnik J."/>
            <person name="Kyslikova E."/>
            <person name="Palyzova A."/>
            <person name="Kyslik P."/>
        </authorList>
    </citation>
    <scope>NUCLEOTIDE SEQUENCE [LARGE SCALE GENOMIC DNA]</scope>
    <source>
        <strain evidence="1 2">R89-1</strain>
    </source>
</reference>
<protein>
    <submittedName>
        <fullName evidence="1">Uncharacterized protein</fullName>
    </submittedName>
</protein>
<evidence type="ECO:0000313" key="2">
    <source>
        <dbReference type="Proteomes" id="UP000070498"/>
    </source>
</evidence>
<sequence>MDEVNETRIDASLLVEANAAHAALPEKDRQDGTATALAFSRLLDNKPVSGKERRALLRAIQFRLEALARLEMHGHSQLGAWTLPSTDKDAIYGSELLFEAAAQEPLVEINDEAHFNSESFFSRLLALSEAKGSA</sequence>
<organism evidence="1 2">
    <name type="scientific">Agrobacterium bohemicum</name>
    <dbReference type="NCBI Taxonomy" id="2052828"/>
    <lineage>
        <taxon>Bacteria</taxon>
        <taxon>Pseudomonadati</taxon>
        <taxon>Pseudomonadota</taxon>
        <taxon>Alphaproteobacteria</taxon>
        <taxon>Hyphomicrobiales</taxon>
        <taxon>Rhizobiaceae</taxon>
        <taxon>Rhizobium/Agrobacterium group</taxon>
        <taxon>Agrobacterium</taxon>
    </lineage>
</organism>